<dbReference type="EMBL" id="LWBO01000012">
    <property type="protein sequence ID" value="OQP48372.1"/>
    <property type="molecule type" value="Genomic_DNA"/>
</dbReference>
<name>A0ABX3NVT2_9BACT</name>
<proteinExistence type="predicted"/>
<comment type="caution">
    <text evidence="1">The sequence shown here is derived from an EMBL/GenBank/DDBJ whole genome shotgun (WGS) entry which is preliminary data.</text>
</comment>
<sequence>MGYLFTQILPSLQTLRLLGNVTDFRKWLKNQYDIENSSQIFEGYLFAVRCCLNSFLDGISNDYQLKIKNDLLLERAIHEMIPLHKIANSCEKTVLLKRINPFVKKIIRAKDFSELEKEIKEFQRVVMIIFARINKKLVITKPKTSTKKSIAEKITLINFAHTYLIQINNNGPVGNFFNPMNATWEKENRKNYYLEGYKYALQYLWLRLLGSKRFNKSSLIRLHLVDSWREYKYNEENPPDNSIFFEREFDLEKQNNLDSYFWRIKQEIIDKLDAKYKLPVYEIESLLKFESRKYKKSFYFSKMLNAEGLEDPFPHLSPEDKILNRLYWYPIEVVNARESAIHFGIPSFNTMLAGTVSLHNEEVSNFKKIVIVKFIHPSSNDNNKNNYSYGILIDTQSAAGHYNSGWVIYQNACGDYSGFSGSEYKATEALIAKYKRARKIEIRVLVISLKNFQEFTDRYTKKQEQVSILDQNKLIPLIIQASRSYCFELFTYSLHVIFYKKRFSVISINTGKKSEGGEKDIILENDNEIKLIECKLNPNNQNWEEVIEKVRRKLADYPQKDKSYELWFWYEPSTQNEMILKERNIQWVSVSKTRGEPILKNVDLTQLKYIMQEYDILQFSKE</sequence>
<dbReference type="RefSeq" id="WP_014221572.1">
    <property type="nucleotide sequence ID" value="NZ_LWBO01000012.1"/>
</dbReference>
<accession>A0ABX3NVT2</accession>
<keyword evidence="2" id="KW-1185">Reference proteome</keyword>
<protein>
    <submittedName>
        <fullName evidence="1">Uncharacterized protein</fullName>
    </submittedName>
</protein>
<evidence type="ECO:0000313" key="2">
    <source>
        <dbReference type="Proteomes" id="UP000192277"/>
    </source>
</evidence>
<reference evidence="1 2" key="1">
    <citation type="submission" date="2016-04" db="EMBL/GenBank/DDBJ databases">
        <authorList>
            <person name="Chen L."/>
            <person name="Zhuang W."/>
            <person name="Wang G."/>
        </authorList>
    </citation>
    <scope>NUCLEOTIDE SEQUENCE [LARGE SCALE GENOMIC DNA]</scope>
    <source>
        <strain evidence="2">GR20</strain>
    </source>
</reference>
<gene>
    <name evidence="1" type="ORF">A4D02_06560</name>
</gene>
<evidence type="ECO:0000313" key="1">
    <source>
        <dbReference type="EMBL" id="OQP48372.1"/>
    </source>
</evidence>
<organism evidence="1 2">
    <name type="scientific">Niastella koreensis</name>
    <dbReference type="NCBI Taxonomy" id="354356"/>
    <lineage>
        <taxon>Bacteria</taxon>
        <taxon>Pseudomonadati</taxon>
        <taxon>Bacteroidota</taxon>
        <taxon>Chitinophagia</taxon>
        <taxon>Chitinophagales</taxon>
        <taxon>Chitinophagaceae</taxon>
        <taxon>Niastella</taxon>
    </lineage>
</organism>
<dbReference type="Proteomes" id="UP000192277">
    <property type="component" value="Unassembled WGS sequence"/>
</dbReference>